<dbReference type="Gene3D" id="3.40.50.300">
    <property type="entry name" value="P-loop containing nucleotide triphosphate hydrolases"/>
    <property type="match status" value="1"/>
</dbReference>
<comment type="pathway">
    <text evidence="6">Cofactor biosynthesis; adenosylcobalamin biosynthesis; adenosylcobalamin from cob(II)yrinate a,c-diamide: step 5/7.</text>
</comment>
<dbReference type="SUPFAM" id="SSF52540">
    <property type="entry name" value="P-loop containing nucleoside triphosphate hydrolases"/>
    <property type="match status" value="1"/>
</dbReference>
<dbReference type="InterPro" id="IPR027417">
    <property type="entry name" value="P-loop_NTPase"/>
</dbReference>
<evidence type="ECO:0000256" key="3">
    <source>
        <dbReference type="ARBA" id="ARBA00001522"/>
    </source>
</evidence>
<dbReference type="EC" id="2.7.1.156" evidence="8"/>
<comment type="catalytic activity">
    <reaction evidence="2">
        <text>adenosylcob(III)inamide phosphate + GTP + H(+) = adenosylcob(III)inamide-GDP + diphosphate</text>
        <dbReference type="Rhea" id="RHEA:22712"/>
        <dbReference type="ChEBI" id="CHEBI:15378"/>
        <dbReference type="ChEBI" id="CHEBI:33019"/>
        <dbReference type="ChEBI" id="CHEBI:37565"/>
        <dbReference type="ChEBI" id="CHEBI:58502"/>
        <dbReference type="ChEBI" id="CHEBI:60487"/>
        <dbReference type="EC" id="2.7.7.62"/>
    </reaction>
</comment>
<dbReference type="PIRSF" id="PIRSF006135">
    <property type="entry name" value="CobU"/>
    <property type="match status" value="1"/>
</dbReference>
<comment type="catalytic activity">
    <reaction evidence="1">
        <text>adenosylcob(III)inamide + ATP = adenosylcob(III)inamide phosphate + ADP + H(+)</text>
        <dbReference type="Rhea" id="RHEA:15769"/>
        <dbReference type="ChEBI" id="CHEBI:2480"/>
        <dbReference type="ChEBI" id="CHEBI:15378"/>
        <dbReference type="ChEBI" id="CHEBI:30616"/>
        <dbReference type="ChEBI" id="CHEBI:58502"/>
        <dbReference type="ChEBI" id="CHEBI:456216"/>
        <dbReference type="EC" id="2.7.1.156"/>
    </reaction>
</comment>
<dbReference type="PANTHER" id="PTHR34848:SF1">
    <property type="entry name" value="BIFUNCTIONAL ADENOSYLCOBALAMIN BIOSYNTHESIS PROTEIN COBU"/>
    <property type="match status" value="1"/>
</dbReference>
<keyword evidence="15" id="KW-0342">GTP-binding</keyword>
<keyword evidence="19" id="KW-1185">Reference proteome</keyword>
<dbReference type="Pfam" id="PF02283">
    <property type="entry name" value="CobU"/>
    <property type="match status" value="1"/>
</dbReference>
<evidence type="ECO:0000256" key="5">
    <source>
        <dbReference type="ARBA" id="ARBA00004692"/>
    </source>
</evidence>
<comment type="caution">
    <text evidence="18">The sequence shown here is derived from an EMBL/GenBank/DDBJ whole genome shotgun (WGS) entry which is preliminary data.</text>
</comment>
<dbReference type="EMBL" id="JBHSNP010000029">
    <property type="protein sequence ID" value="MFC5604923.1"/>
    <property type="molecule type" value="Genomic_DNA"/>
</dbReference>
<dbReference type="EC" id="2.7.7.62" evidence="9"/>
<evidence type="ECO:0000256" key="14">
    <source>
        <dbReference type="ARBA" id="ARBA00022840"/>
    </source>
</evidence>
<evidence type="ECO:0000256" key="2">
    <source>
        <dbReference type="ARBA" id="ARBA00000711"/>
    </source>
</evidence>
<organism evidence="18 19">
    <name type="scientific">Sporosarcina koreensis</name>
    <dbReference type="NCBI Taxonomy" id="334735"/>
    <lineage>
        <taxon>Bacteria</taxon>
        <taxon>Bacillati</taxon>
        <taxon>Bacillota</taxon>
        <taxon>Bacilli</taxon>
        <taxon>Bacillales</taxon>
        <taxon>Caryophanaceae</taxon>
        <taxon>Sporosarcina</taxon>
    </lineage>
</organism>
<keyword evidence="12" id="KW-0547">Nucleotide-binding</keyword>
<keyword evidence="10" id="KW-0169">Cobalamin biosynthesis</keyword>
<gene>
    <name evidence="18" type="ORF">ACFPTP_16925</name>
</gene>
<dbReference type="GO" id="GO:0016779">
    <property type="term" value="F:nucleotidyltransferase activity"/>
    <property type="evidence" value="ECO:0007669"/>
    <property type="project" value="UniProtKB-KW"/>
</dbReference>
<evidence type="ECO:0000256" key="10">
    <source>
        <dbReference type="ARBA" id="ARBA00022573"/>
    </source>
</evidence>
<evidence type="ECO:0000256" key="11">
    <source>
        <dbReference type="ARBA" id="ARBA00022679"/>
    </source>
</evidence>
<dbReference type="CDD" id="cd00544">
    <property type="entry name" value="CobU"/>
    <property type="match status" value="1"/>
</dbReference>
<evidence type="ECO:0000256" key="16">
    <source>
        <dbReference type="ARBA" id="ARBA00029570"/>
    </source>
</evidence>
<comment type="pathway">
    <text evidence="5">Cofactor biosynthesis; adenosylcobalamin biosynthesis; adenosylcobalamin from cob(II)yrinate a,c-diamide: step 6/7.</text>
</comment>
<proteinExistence type="inferred from homology"/>
<dbReference type="PANTHER" id="PTHR34848">
    <property type="match status" value="1"/>
</dbReference>
<keyword evidence="11" id="KW-0808">Transferase</keyword>
<dbReference type="RefSeq" id="WP_381447232.1">
    <property type="nucleotide sequence ID" value="NZ_JBHSNP010000029.1"/>
</dbReference>
<keyword evidence="14" id="KW-0067">ATP-binding</keyword>
<dbReference type="Proteomes" id="UP001596071">
    <property type="component" value="Unassembled WGS sequence"/>
</dbReference>
<evidence type="ECO:0000256" key="1">
    <source>
        <dbReference type="ARBA" id="ARBA00000312"/>
    </source>
</evidence>
<accession>A0ABW0U2V6</accession>
<evidence type="ECO:0000256" key="7">
    <source>
        <dbReference type="ARBA" id="ARBA00007490"/>
    </source>
</evidence>
<evidence type="ECO:0000313" key="19">
    <source>
        <dbReference type="Proteomes" id="UP001596071"/>
    </source>
</evidence>
<reference evidence="19" key="1">
    <citation type="journal article" date="2019" name="Int. J. Syst. Evol. Microbiol.">
        <title>The Global Catalogue of Microorganisms (GCM) 10K type strain sequencing project: providing services to taxonomists for standard genome sequencing and annotation.</title>
        <authorList>
            <consortium name="The Broad Institute Genomics Platform"/>
            <consortium name="The Broad Institute Genome Sequencing Center for Infectious Disease"/>
            <person name="Wu L."/>
            <person name="Ma J."/>
        </authorList>
    </citation>
    <scope>NUCLEOTIDE SEQUENCE [LARGE SCALE GENOMIC DNA]</scope>
    <source>
        <strain evidence="19">KACC 11299</strain>
    </source>
</reference>
<dbReference type="InterPro" id="IPR003203">
    <property type="entry name" value="CobU/CobP"/>
</dbReference>
<evidence type="ECO:0000256" key="15">
    <source>
        <dbReference type="ARBA" id="ARBA00023134"/>
    </source>
</evidence>
<protein>
    <recommendedName>
        <fullName evidence="16">Adenosylcobinamide kinase</fullName>
        <ecNumber evidence="8">2.7.1.156</ecNumber>
        <ecNumber evidence="9">2.7.7.62</ecNumber>
    </recommendedName>
    <alternativeName>
        <fullName evidence="17">Adenosylcobinamide-phosphate guanylyltransferase</fullName>
    </alternativeName>
</protein>
<name>A0ABW0U2V6_9BACL</name>
<evidence type="ECO:0000256" key="12">
    <source>
        <dbReference type="ARBA" id="ARBA00022741"/>
    </source>
</evidence>
<keyword evidence="13 18" id="KW-0418">Kinase</keyword>
<evidence type="ECO:0000256" key="17">
    <source>
        <dbReference type="ARBA" id="ARBA00030571"/>
    </source>
</evidence>
<comment type="similarity">
    <text evidence="7">Belongs to the CobU/CobP family.</text>
</comment>
<comment type="catalytic activity">
    <reaction evidence="3">
        <text>adenosylcob(III)inamide + GTP = adenosylcob(III)inamide phosphate + GDP + H(+)</text>
        <dbReference type="Rhea" id="RHEA:15765"/>
        <dbReference type="ChEBI" id="CHEBI:2480"/>
        <dbReference type="ChEBI" id="CHEBI:15378"/>
        <dbReference type="ChEBI" id="CHEBI:37565"/>
        <dbReference type="ChEBI" id="CHEBI:58189"/>
        <dbReference type="ChEBI" id="CHEBI:58502"/>
        <dbReference type="EC" id="2.7.1.156"/>
    </reaction>
</comment>
<evidence type="ECO:0000256" key="13">
    <source>
        <dbReference type="ARBA" id="ARBA00022777"/>
    </source>
</evidence>
<evidence type="ECO:0000256" key="4">
    <source>
        <dbReference type="ARBA" id="ARBA00003889"/>
    </source>
</evidence>
<dbReference type="GO" id="GO:0016301">
    <property type="term" value="F:kinase activity"/>
    <property type="evidence" value="ECO:0007669"/>
    <property type="project" value="UniProtKB-KW"/>
</dbReference>
<evidence type="ECO:0000256" key="9">
    <source>
        <dbReference type="ARBA" id="ARBA00012523"/>
    </source>
</evidence>
<evidence type="ECO:0000313" key="18">
    <source>
        <dbReference type="EMBL" id="MFC5604923.1"/>
    </source>
</evidence>
<evidence type="ECO:0000256" key="8">
    <source>
        <dbReference type="ARBA" id="ARBA00012016"/>
    </source>
</evidence>
<comment type="function">
    <text evidence="4">Catalyzes ATP-dependent phosphorylation of adenosylcobinamide and addition of GMP to adenosylcobinamide phosphate.</text>
</comment>
<evidence type="ECO:0000256" key="6">
    <source>
        <dbReference type="ARBA" id="ARBA00005159"/>
    </source>
</evidence>
<sequence>MDRKLTFISGGVRSGKSAYAEKLLVEGAAAAHGRLVYIASGRAVDEEMRQRIEKHKLDRADVDWLTFEQPIDLEEALPFIQPNDFVLWDCLTTWLANELYTEHEGTYCIHIKGCMEKKAAQLVETVAAIQEKATHFVIVSNEVLDEPASTYEETQTYCKWIGELHQHLVKLADDAIEMDCGLPLYWKKEGQVAVR</sequence>
<keyword evidence="18" id="KW-0548">Nucleotidyltransferase</keyword>